<protein>
    <submittedName>
        <fullName evidence="4">Fimbrial protein</fullName>
    </submittedName>
</protein>
<feature type="transmembrane region" description="Helical" evidence="3">
    <location>
        <begin position="26"/>
        <end position="44"/>
    </location>
</feature>
<gene>
    <name evidence="4" type="ORF">DX912_15880</name>
</gene>
<keyword evidence="1" id="KW-0175">Coiled coil</keyword>
<accession>A0A3D8V994</accession>
<dbReference type="GO" id="GO:0043683">
    <property type="term" value="P:type IV pilus assembly"/>
    <property type="evidence" value="ECO:0007669"/>
    <property type="project" value="InterPro"/>
</dbReference>
<dbReference type="AlphaFoldDB" id="A0A3D8V994"/>
<dbReference type="GO" id="GO:0043107">
    <property type="term" value="P:type IV pilus-dependent motility"/>
    <property type="evidence" value="ECO:0007669"/>
    <property type="project" value="InterPro"/>
</dbReference>
<dbReference type="FunFam" id="3.30.70.60:FF:000005">
    <property type="entry name" value="Pilus assembly protein, PilO"/>
    <property type="match status" value="1"/>
</dbReference>
<evidence type="ECO:0000256" key="3">
    <source>
        <dbReference type="SAM" id="Phobius"/>
    </source>
</evidence>
<dbReference type="EMBL" id="QTJR01000014">
    <property type="protein sequence ID" value="RDY65759.1"/>
    <property type="molecule type" value="Genomic_DNA"/>
</dbReference>
<name>A0A3D8V994_9GAMM</name>
<dbReference type="InterPro" id="IPR014717">
    <property type="entry name" value="Transl_elong_EF1B/ribsomal_bS6"/>
</dbReference>
<evidence type="ECO:0000313" key="4">
    <source>
        <dbReference type="EMBL" id="RDY65759.1"/>
    </source>
</evidence>
<dbReference type="InterPro" id="IPR007445">
    <property type="entry name" value="PilO"/>
</dbReference>
<keyword evidence="5" id="KW-1185">Reference proteome</keyword>
<dbReference type="RefSeq" id="WP_115844048.1">
    <property type="nucleotide sequence ID" value="NZ_CP183976.1"/>
</dbReference>
<keyword evidence="3" id="KW-0472">Membrane</keyword>
<dbReference type="Gene3D" id="1.10.287.540">
    <property type="entry name" value="Helix hairpin bin"/>
    <property type="match status" value="1"/>
</dbReference>
<proteinExistence type="predicted"/>
<reference evidence="4 5" key="1">
    <citation type="submission" date="2018-08" db="EMBL/GenBank/DDBJ databases">
        <title>Lysobacter soli KCTC 22011, whole genome shotgun sequence.</title>
        <authorList>
            <person name="Zhang X."/>
            <person name="Feng G."/>
            <person name="Zhu H."/>
        </authorList>
    </citation>
    <scope>NUCLEOTIDE SEQUENCE [LARGE SCALE GENOMIC DNA]</scope>
    <source>
        <strain evidence="4 5">KCTC 22011</strain>
    </source>
</reference>
<dbReference type="PANTHER" id="PTHR39555">
    <property type="entry name" value="FIMBRIAL ASSEMBLY PROTEIN PILO-LIKE PROTEIN-RELATED"/>
    <property type="match status" value="1"/>
</dbReference>
<feature type="region of interest" description="Disordered" evidence="2">
    <location>
        <begin position="203"/>
        <end position="236"/>
    </location>
</feature>
<organism evidence="4 5">
    <name type="scientific">Lysobacter soli</name>
    <dbReference type="NCBI Taxonomy" id="453783"/>
    <lineage>
        <taxon>Bacteria</taxon>
        <taxon>Pseudomonadati</taxon>
        <taxon>Pseudomonadota</taxon>
        <taxon>Gammaproteobacteria</taxon>
        <taxon>Lysobacterales</taxon>
        <taxon>Lysobacteraceae</taxon>
        <taxon>Lysobacter</taxon>
    </lineage>
</organism>
<evidence type="ECO:0000256" key="2">
    <source>
        <dbReference type="SAM" id="MobiDB-lite"/>
    </source>
</evidence>
<evidence type="ECO:0000256" key="1">
    <source>
        <dbReference type="SAM" id="Coils"/>
    </source>
</evidence>
<keyword evidence="3" id="KW-1133">Transmembrane helix</keyword>
<dbReference type="Proteomes" id="UP000256829">
    <property type="component" value="Unassembled WGS sequence"/>
</dbReference>
<keyword evidence="3" id="KW-0812">Transmembrane</keyword>
<feature type="coiled-coil region" evidence="1">
    <location>
        <begin position="45"/>
        <end position="103"/>
    </location>
</feature>
<comment type="caution">
    <text evidence="4">The sequence shown here is derived from an EMBL/GenBank/DDBJ whole genome shotgun (WGS) entry which is preliminary data.</text>
</comment>
<dbReference type="PIRSF" id="PIRSF016482">
    <property type="entry name" value="PilO"/>
    <property type="match status" value="1"/>
</dbReference>
<dbReference type="PANTHER" id="PTHR39555:SF1">
    <property type="entry name" value="TYPE IV PILUS INNER MEMBRANE COMPONENT PILO"/>
    <property type="match status" value="1"/>
</dbReference>
<sequence length="236" mass="26235">MSKKKPIKLNELDFNNIGGWPQQAKIGLCGVIVVVIVGLAWYLFVSDKRDKLEDLERKEVTLRGEFETEQGKAANLEPLKQQLAQMEQQLQQMLRQLPSKTEMPDLIVDISQTALATGITNELFQPGAEEPKEFYAEKPIMLRMVGSYHQFGGFVSGVASLPRVVIMTMHDISLKPRGKEGVITPNSPLELAGTVKTYRYLDEEEVQEQEAEANAANGKSTEKKKGGKKSGTKEAT</sequence>
<dbReference type="Pfam" id="PF04350">
    <property type="entry name" value="PilO"/>
    <property type="match status" value="1"/>
</dbReference>
<dbReference type="Gene3D" id="3.30.70.60">
    <property type="match status" value="1"/>
</dbReference>
<evidence type="ECO:0000313" key="5">
    <source>
        <dbReference type="Proteomes" id="UP000256829"/>
    </source>
</evidence>